<evidence type="ECO:0000256" key="1">
    <source>
        <dbReference type="ARBA" id="ARBA00022441"/>
    </source>
</evidence>
<dbReference type="Proteomes" id="UP000036681">
    <property type="component" value="Unplaced"/>
</dbReference>
<dbReference type="InterPro" id="IPR015915">
    <property type="entry name" value="Kelch-typ_b-propeller"/>
</dbReference>
<dbReference type="PROSITE" id="PS50097">
    <property type="entry name" value="BTB"/>
    <property type="match status" value="1"/>
</dbReference>
<dbReference type="Gene3D" id="3.30.710.10">
    <property type="entry name" value="Potassium Channel Kv1.1, Chain A"/>
    <property type="match status" value="1"/>
</dbReference>
<evidence type="ECO:0000256" key="3">
    <source>
        <dbReference type="SAM" id="MobiDB-lite"/>
    </source>
</evidence>
<dbReference type="InterPro" id="IPR006652">
    <property type="entry name" value="Kelch_1"/>
</dbReference>
<dbReference type="InterPro" id="IPR000210">
    <property type="entry name" value="BTB/POZ_dom"/>
</dbReference>
<dbReference type="WBParaSite" id="ALUE_0000978401-mRNA-1">
    <property type="protein sequence ID" value="ALUE_0000978401-mRNA-1"/>
    <property type="gene ID" value="ALUE_0000978401"/>
</dbReference>
<dbReference type="Gene3D" id="1.25.40.420">
    <property type="match status" value="1"/>
</dbReference>
<proteinExistence type="predicted"/>
<dbReference type="AlphaFoldDB" id="A0A0M3I0T1"/>
<dbReference type="Pfam" id="PF00651">
    <property type="entry name" value="BTB"/>
    <property type="match status" value="1"/>
</dbReference>
<dbReference type="PRINTS" id="PR00501">
    <property type="entry name" value="KELCHREPEAT"/>
</dbReference>
<dbReference type="SUPFAM" id="SSF54695">
    <property type="entry name" value="POZ domain"/>
    <property type="match status" value="1"/>
</dbReference>
<dbReference type="SMART" id="SM00612">
    <property type="entry name" value="Kelch"/>
    <property type="match status" value="6"/>
</dbReference>
<reference evidence="6" key="1">
    <citation type="submission" date="2016-05" db="UniProtKB">
        <authorList>
            <consortium name="WormBaseParasite"/>
        </authorList>
    </citation>
    <scope>IDENTIFICATION</scope>
</reference>
<accession>A0A0M3I0T1</accession>
<dbReference type="SMART" id="SM00225">
    <property type="entry name" value="BTB"/>
    <property type="match status" value="1"/>
</dbReference>
<protein>
    <submittedName>
        <fullName evidence="6">BTB domain-containing protein</fullName>
    </submittedName>
</protein>
<keyword evidence="2" id="KW-0677">Repeat</keyword>
<dbReference type="Gene3D" id="2.120.10.80">
    <property type="entry name" value="Kelch-type beta propeller"/>
    <property type="match status" value="2"/>
</dbReference>
<evidence type="ECO:0000313" key="6">
    <source>
        <dbReference type="WBParaSite" id="ALUE_0000978401-mRNA-1"/>
    </source>
</evidence>
<dbReference type="SUPFAM" id="SSF117281">
    <property type="entry name" value="Kelch motif"/>
    <property type="match status" value="1"/>
</dbReference>
<sequence>MQLGYAANNAESMAETVYGEEPPKFTLTGDQVSNVRCSKQRVPSKASAQEKPSQLTFVPKRMRNAVSMRDDDTDTWGNDEVDHKEEFMLMLVDPAHRDSLLNRLNTFRRNRELCDVVLFVREKEILAHKVVLAAVSPALFDMFVRDDREAAAVSTNNSPPPMSGLNKSACSSKSSIPSATFAQTTLLGSPTQQPLAYYEFAQADYDCFTALVNFAYTSQSAFTMLQSNVTLEVSSKKVGELYKTAFSLQMGPVVSACAQFLAQNLSVANCIGVRKQANFSNDEQLVGKVDSFISENFPQIVDECVEFTQLTCIKVRIIVNLDDAKQARSGMNLAERALQYFQSLPTNSDRAEVIIEQLADKTHLLYVEEDQTLQDCAEIDDRSSVGSCDIIQDYKKTGGHQSRTITTGRRDMVDLRLTKVTADAELYLLIDSCVASVGTVAVQHHVTGATPVHLNASRITNNKFSSNESINSIATTSSDPDEEILSKLIAVHQASGDFWIALAVLHHRLVTLSLQLTENEDIMRPNQRATVPYVDTKLPTDSLQQQQIHERAALLARMITTSGAERTPLPEMNDARCSIGAAFLNGKIIDVCCLIAGGYDRGECLRSAEEYDVLKGEWRQLADMSFERGRFDAAVAAGKVYAIAGSNGNVDLKTAECYDPKSGKWNAIRPLQRGRSHNACTSLDGFIYCVGGSSEQVVLKECERYDPEKDEWEHISPMQTARFQAGCTAWRGMVVACGGCDRWNCLDTVEAYDPKTDTWKFLPKLKTPRRGCAVAVVRDSLYVIGGHDGTQSLSSVEVLDLPNGQWRVGPSLNTPRANTHAAVTAGNVIYVLGGFDGGHFLSSIELLDNESLGWRSWCQRKKSASTSDTAITEEEEFDEAENETSLAVDDERDASIQSDEHVSKKPVKAV</sequence>
<keyword evidence="1" id="KW-0880">Kelch repeat</keyword>
<dbReference type="Pfam" id="PF01344">
    <property type="entry name" value="Kelch_1"/>
    <property type="match status" value="6"/>
</dbReference>
<feature type="region of interest" description="Disordered" evidence="3">
    <location>
        <begin position="863"/>
        <end position="910"/>
    </location>
</feature>
<organism evidence="5 6">
    <name type="scientific">Ascaris lumbricoides</name>
    <name type="common">Giant roundworm</name>
    <dbReference type="NCBI Taxonomy" id="6252"/>
    <lineage>
        <taxon>Eukaryota</taxon>
        <taxon>Metazoa</taxon>
        <taxon>Ecdysozoa</taxon>
        <taxon>Nematoda</taxon>
        <taxon>Chromadorea</taxon>
        <taxon>Rhabditida</taxon>
        <taxon>Spirurina</taxon>
        <taxon>Ascaridomorpha</taxon>
        <taxon>Ascaridoidea</taxon>
        <taxon>Ascarididae</taxon>
        <taxon>Ascaris</taxon>
    </lineage>
</organism>
<dbReference type="InterPro" id="IPR011333">
    <property type="entry name" value="SKP1/BTB/POZ_sf"/>
</dbReference>
<keyword evidence="5" id="KW-1185">Reference proteome</keyword>
<evidence type="ECO:0000256" key="2">
    <source>
        <dbReference type="ARBA" id="ARBA00022737"/>
    </source>
</evidence>
<evidence type="ECO:0000313" key="5">
    <source>
        <dbReference type="Proteomes" id="UP000036681"/>
    </source>
</evidence>
<name>A0A0M3I0T1_ASCLU</name>
<dbReference type="PANTHER" id="PTHR45632:SF26">
    <property type="entry name" value="BTB DOMAIN-CONTAINING PROTEIN"/>
    <property type="match status" value="1"/>
</dbReference>
<dbReference type="PANTHER" id="PTHR45632">
    <property type="entry name" value="LD33804P"/>
    <property type="match status" value="1"/>
</dbReference>
<feature type="domain" description="BTB" evidence="4">
    <location>
        <begin position="114"/>
        <end position="224"/>
    </location>
</feature>
<evidence type="ECO:0000259" key="4">
    <source>
        <dbReference type="PROSITE" id="PS50097"/>
    </source>
</evidence>
<feature type="compositionally biased region" description="Acidic residues" evidence="3">
    <location>
        <begin position="871"/>
        <end position="892"/>
    </location>
</feature>